<evidence type="ECO:0000313" key="6">
    <source>
        <dbReference type="EMBL" id="WXB09270.1"/>
    </source>
</evidence>
<dbReference type="InterPro" id="IPR008930">
    <property type="entry name" value="Terpenoid_cyclase/PrenylTrfase"/>
</dbReference>
<dbReference type="SMART" id="SM01359">
    <property type="entry name" value="A2M_N_2"/>
    <property type="match status" value="1"/>
</dbReference>
<reference evidence="6" key="1">
    <citation type="submission" date="2021-12" db="EMBL/GenBank/DDBJ databases">
        <title>Discovery of the Pendulisporaceae a myxobacterial family with distinct sporulation behavior and unique specialized metabolism.</title>
        <authorList>
            <person name="Garcia R."/>
            <person name="Popoff A."/>
            <person name="Bader C.D."/>
            <person name="Loehr J."/>
            <person name="Walesch S."/>
            <person name="Walt C."/>
            <person name="Boldt J."/>
            <person name="Bunk B."/>
            <person name="Haeckl F.J.F.P.J."/>
            <person name="Gunesch A.P."/>
            <person name="Birkelbach J."/>
            <person name="Nuebel U."/>
            <person name="Pietschmann T."/>
            <person name="Bach T."/>
            <person name="Mueller R."/>
        </authorList>
    </citation>
    <scope>NUCLEOTIDE SEQUENCE</scope>
    <source>
        <strain evidence="6">MSr11367</strain>
    </source>
</reference>
<dbReference type="InterPro" id="IPR011625">
    <property type="entry name" value="A2M_N_BRD"/>
</dbReference>
<dbReference type="Proteomes" id="UP001374803">
    <property type="component" value="Chromosome"/>
</dbReference>
<dbReference type="SUPFAM" id="SSF48239">
    <property type="entry name" value="Terpenoid cyclases/Protein prenyltransferases"/>
    <property type="match status" value="1"/>
</dbReference>
<comment type="similarity">
    <text evidence="1">Belongs to the protease inhibitor I39 (alpha-2-macroglobulin) family. Bacterial alpha-2-macroglobulin subfamily.</text>
</comment>
<dbReference type="CDD" id="cd02891">
    <property type="entry name" value="A2M_like"/>
    <property type="match status" value="1"/>
</dbReference>
<dbReference type="PANTHER" id="PTHR40094">
    <property type="entry name" value="ALPHA-2-MACROGLOBULIN HOMOLOG"/>
    <property type="match status" value="1"/>
</dbReference>
<dbReference type="Pfam" id="PF01835">
    <property type="entry name" value="MG2"/>
    <property type="match status" value="1"/>
</dbReference>
<sequence>MKFNGFLTSGRLSPIALVLLVLLASCFPGAKAPSVNPARTLDLEGDAGEAKSPKAFGVVFAGPKGEVEAPSEITVVFNRPMRPLELAEGASVADGVVALEVEGRPAGSTLKGSWRWLGTSTLLFAPEEPLPRATSFKVTVAAGTRALDGSVLAKAYTFAFSTPRPDLVRALPGEGFEGLASKPKIELRFNQPIDPKEVERGAKFTLKVGKGKSVALRATRPKADAPALLEVTPVANLPLDTAVALTLDKSLRGLEGVRPLGEDRAIAMRTYGPLRVRGLDCYRETPNKKCAARSSVRLDLNNRVAYTEWKAHVRIDAIGGGAAPKIEWRALEAETSRSQSETLWARLRAASRYQVTVTAGMKDEYGQTLKQDVVLPFETDDEWPEVEVGVSGDVFEAGKGKSVPIGAVNVPSYELFTAAPDETELARLVATSETPARERDAFERAKQQIPSGKVESVRATAASNIQWVKRLDLEGVIKRTLRGKSAAASGGPPAAGRGPVVFSVRAPTVRRGGDARIHVLSVTDLAITAKMSRFGSLAWVTHLSDGKAVPGAVVSVRGRDGAEIFATKTDAGGVAVIPKERYSPVLAEGRIDEGAIVIARLGDDWSYRRVADMLDTWRYQPSSDPSGTLVPMGMLFTDRGIYKAGETVRAKGLFRVPTARGTDTPVGREVTLLAFDVNDEKVFEHRAKLGSFGDFAVDVPIPPTTHLGSLQLRAELDAPATAATRDSFREGTASAVVQVSAYRPAEFKVSVEPGKAEYVRGETAGFVMRGDYLFGAPMSAGDVRYTVTRGPASFLLPGADGLVYDDGPYERDRLEANPRASEIAQATGKLGSRGDLAASASLAMPNQSGTELVTFEAEIEDVSRQTIAGRASTLVHPGQFYVAMKPPSAMFQAKGSSLKVELAAIEPSGRRRAGVPITVELVKRTWHSVAAESGEMGMHYDSRAVDKVVATCAANAVAQGLSSCNVPLTEAGYYIVHAFAVDERKNPVRTSTAVYVLTAGDGDAVDVGWSMGDTSKLEIVADKKSYEVGDTATLLVKNPFREAEALITVERAGVYRRERRVLSGSMPTLKIPITEDMRPNAYVSVHLVRGRTKDAPVKTSKRGADVGAPAFRLGYHELVINPEARRLKVSLTPSRREFHPGDSVDVDVSVTDREGKPVRSDVTFYAVDEGVLMLTGYKTPDPLPTFTAPRPLSVFSLETRDALAKVFLAAAGNGSVDKGDEGGGGGELRQDFRATAAFMPQVLAAAGKAHVSFKLPDSVTTYRLMAVVASESDRFGWSEAQIVSSRRLMARPALPRFLRAGDSLEAGVVLSSKGLPQTNVEVTAKVEGGLSLSGEAKRTVTLPANGNVEVRWPMVASRAGKAKWTFVARGAGETDAVEIARDVSVPLSMESVALAGETTAAAGERLGDLRAMRDDVGGLDVRLASTALVGLAGGVEQLLEYPYGCTEQMVSRLVPLVSVRGMAQDYGLPLPKNVDGLAGETIQKIVRNQQGDGSFGYWNDSPAGSTWITAYALWGLTQAKKHGHRIPEAVLTEAARSVRATVNGDLSKGGLRGAEAAFVADVLAEGGQADPGLTSLLYESRAKLPLFARALLAHAMIVAKTSPSPLGGRDGEGGTGQSKSIAELLRDLDNHLRVTTTGATVVDNVGDAYAVLLDSEARTTAMVLRALVAKEKGNALAARLARGLLGMRHGGTWRTTQETAWSLVALDEYRRQEEATVPNFDARAFLGDNEVFSAEFHGRSVREKSMNLPADKLFKGGAGGSVLAFQTQGAGKLFYEARLRYAKRELPREGLDRGFFVRKWIRKVDPAQIPEALKVLPNESTRAVPASSLVLVDLVVVTPDPRENVVIDDPLPAGLEPVQSDLATTARSLTLPEPAVDTDDGDGERASRASSAYYYHREYHDDRVLTFVEHMPAGLAHYRYLARATTFGRFVVPPTRAECMYEPEVFGRTGATSFEVKAR</sequence>
<keyword evidence="7" id="KW-1185">Reference proteome</keyword>
<dbReference type="Pfam" id="PF00207">
    <property type="entry name" value="A2M"/>
    <property type="match status" value="1"/>
</dbReference>
<dbReference type="Pfam" id="PF07678">
    <property type="entry name" value="TED_complement"/>
    <property type="match status" value="1"/>
</dbReference>
<protein>
    <submittedName>
        <fullName evidence="6">Ig-like domain-containing protein</fullName>
    </submittedName>
</protein>
<dbReference type="SMART" id="SM01360">
    <property type="entry name" value="A2M"/>
    <property type="match status" value="1"/>
</dbReference>
<dbReference type="InterPro" id="IPR032812">
    <property type="entry name" value="SbsA_Ig"/>
</dbReference>
<dbReference type="PROSITE" id="PS51257">
    <property type="entry name" value="PROKAR_LIPOPROTEIN"/>
    <property type="match status" value="1"/>
</dbReference>
<evidence type="ECO:0000313" key="7">
    <source>
        <dbReference type="Proteomes" id="UP001374803"/>
    </source>
</evidence>
<evidence type="ECO:0000259" key="5">
    <source>
        <dbReference type="SMART" id="SM01360"/>
    </source>
</evidence>
<accession>A0ABZ2LJF2</accession>
<proteinExistence type="inferred from homology"/>
<dbReference type="Gene3D" id="2.60.40.1930">
    <property type="match status" value="1"/>
</dbReference>
<dbReference type="Gene3D" id="2.60.40.3710">
    <property type="match status" value="1"/>
</dbReference>
<dbReference type="InterPro" id="IPR002890">
    <property type="entry name" value="MG2"/>
</dbReference>
<dbReference type="Gene3D" id="1.50.10.20">
    <property type="match status" value="1"/>
</dbReference>
<evidence type="ECO:0000256" key="2">
    <source>
        <dbReference type="ARBA" id="ARBA00022729"/>
    </source>
</evidence>
<dbReference type="EMBL" id="CP089983">
    <property type="protein sequence ID" value="WXB09270.1"/>
    <property type="molecule type" value="Genomic_DNA"/>
</dbReference>
<dbReference type="Pfam" id="PF07703">
    <property type="entry name" value="A2M_BRD"/>
    <property type="match status" value="1"/>
</dbReference>
<evidence type="ECO:0000259" key="4">
    <source>
        <dbReference type="SMART" id="SM01359"/>
    </source>
</evidence>
<evidence type="ECO:0000256" key="3">
    <source>
        <dbReference type="SAM" id="MobiDB-lite"/>
    </source>
</evidence>
<organism evidence="6 7">
    <name type="scientific">Pendulispora rubella</name>
    <dbReference type="NCBI Taxonomy" id="2741070"/>
    <lineage>
        <taxon>Bacteria</taxon>
        <taxon>Pseudomonadati</taxon>
        <taxon>Myxococcota</taxon>
        <taxon>Myxococcia</taxon>
        <taxon>Myxococcales</taxon>
        <taxon>Sorangiineae</taxon>
        <taxon>Pendulisporaceae</taxon>
        <taxon>Pendulispora</taxon>
    </lineage>
</organism>
<dbReference type="RefSeq" id="WP_394838941.1">
    <property type="nucleotide sequence ID" value="NZ_CP089929.1"/>
</dbReference>
<gene>
    <name evidence="6" type="ORF">LVJ94_18790</name>
</gene>
<dbReference type="InterPro" id="IPR051802">
    <property type="entry name" value="YfhM-like"/>
</dbReference>
<dbReference type="InterPro" id="IPR001599">
    <property type="entry name" value="Macroglobln_a2"/>
</dbReference>
<dbReference type="Pfam" id="PF17973">
    <property type="entry name" value="bMG10"/>
    <property type="match status" value="1"/>
</dbReference>
<keyword evidence="2" id="KW-0732">Signal</keyword>
<dbReference type="SMART" id="SM01419">
    <property type="entry name" value="Thiol-ester_cl"/>
    <property type="match status" value="1"/>
</dbReference>
<dbReference type="Pfam" id="PF13205">
    <property type="entry name" value="Big_5"/>
    <property type="match status" value="1"/>
</dbReference>
<feature type="domain" description="Alpha-2-macroglobulin bait region" evidence="4">
    <location>
        <begin position="1017"/>
        <end position="1174"/>
    </location>
</feature>
<feature type="domain" description="Alpha-2-macroglobulin" evidence="5">
    <location>
        <begin position="1235"/>
        <end position="1324"/>
    </location>
</feature>
<dbReference type="InterPro" id="IPR041246">
    <property type="entry name" value="Bact_MG10"/>
</dbReference>
<feature type="region of interest" description="Disordered" evidence="3">
    <location>
        <begin position="1867"/>
        <end position="1887"/>
    </location>
</feature>
<dbReference type="InterPro" id="IPR047565">
    <property type="entry name" value="Alpha-macroglob_thiol-ester_cl"/>
</dbReference>
<dbReference type="InterPro" id="IPR021868">
    <property type="entry name" value="Alpha_2_Macroglob_MG3"/>
</dbReference>
<dbReference type="InterPro" id="IPR011626">
    <property type="entry name" value="Alpha-macroglobulin_TED"/>
</dbReference>
<dbReference type="PANTHER" id="PTHR40094:SF1">
    <property type="entry name" value="UBIQUITIN DOMAIN-CONTAINING PROTEIN"/>
    <property type="match status" value="1"/>
</dbReference>
<evidence type="ECO:0000256" key="1">
    <source>
        <dbReference type="ARBA" id="ARBA00010556"/>
    </source>
</evidence>
<name>A0ABZ2LJF2_9BACT</name>
<dbReference type="Pfam" id="PF11974">
    <property type="entry name" value="bMG3"/>
    <property type="match status" value="1"/>
</dbReference>